<name>A0A939DEE1_9GAMM</name>
<reference evidence="2" key="1">
    <citation type="submission" date="2021-02" db="EMBL/GenBank/DDBJ databases">
        <title>PHA producing bacteria isolated from coastal sediment in Guangdong, Shenzhen.</title>
        <authorList>
            <person name="Zheng W."/>
            <person name="Yu S."/>
            <person name="Huang Y."/>
        </authorList>
    </citation>
    <scope>NUCLEOTIDE SEQUENCE</scope>
    <source>
        <strain evidence="2">TN14-10</strain>
    </source>
</reference>
<proteinExistence type="predicted"/>
<evidence type="ECO:0000259" key="1">
    <source>
        <dbReference type="Pfam" id="PF07883"/>
    </source>
</evidence>
<gene>
    <name evidence="2" type="ORF">JYP50_08525</name>
</gene>
<evidence type="ECO:0000313" key="2">
    <source>
        <dbReference type="EMBL" id="MBN7796633.1"/>
    </source>
</evidence>
<dbReference type="InterPro" id="IPR011051">
    <property type="entry name" value="RmlC_Cupin_sf"/>
</dbReference>
<dbReference type="AlphaFoldDB" id="A0A939DEE1"/>
<accession>A0A939DEE1</accession>
<organism evidence="2 3">
    <name type="scientific">Parahaliea mediterranea</name>
    <dbReference type="NCBI Taxonomy" id="651086"/>
    <lineage>
        <taxon>Bacteria</taxon>
        <taxon>Pseudomonadati</taxon>
        <taxon>Pseudomonadota</taxon>
        <taxon>Gammaproteobacteria</taxon>
        <taxon>Cellvibrionales</taxon>
        <taxon>Halieaceae</taxon>
        <taxon>Parahaliea</taxon>
    </lineage>
</organism>
<sequence length="105" mass="11575">MNIYHLKEREVRELQVETLEEVAPTGTRPIASGFAAFPRGARVPESGLSSHDQHEISYVIEGRLEVTLEQQTRTLVAGDAACIAANELHASRALEDSKVFWVLCG</sequence>
<evidence type="ECO:0000313" key="3">
    <source>
        <dbReference type="Proteomes" id="UP000664303"/>
    </source>
</evidence>
<dbReference type="Pfam" id="PF07883">
    <property type="entry name" value="Cupin_2"/>
    <property type="match status" value="1"/>
</dbReference>
<dbReference type="RefSeq" id="WP_206560071.1">
    <property type="nucleotide sequence ID" value="NZ_JAFKCZ010000005.1"/>
</dbReference>
<dbReference type="Gene3D" id="2.60.120.10">
    <property type="entry name" value="Jelly Rolls"/>
    <property type="match status" value="1"/>
</dbReference>
<feature type="domain" description="Cupin type-2" evidence="1">
    <location>
        <begin position="46"/>
        <end position="102"/>
    </location>
</feature>
<dbReference type="InterPro" id="IPR014710">
    <property type="entry name" value="RmlC-like_jellyroll"/>
</dbReference>
<dbReference type="SUPFAM" id="SSF51182">
    <property type="entry name" value="RmlC-like cupins"/>
    <property type="match status" value="1"/>
</dbReference>
<comment type="caution">
    <text evidence="2">The sequence shown here is derived from an EMBL/GenBank/DDBJ whole genome shotgun (WGS) entry which is preliminary data.</text>
</comment>
<keyword evidence="3" id="KW-1185">Reference proteome</keyword>
<dbReference type="Proteomes" id="UP000664303">
    <property type="component" value="Unassembled WGS sequence"/>
</dbReference>
<dbReference type="EMBL" id="JAFKCZ010000005">
    <property type="protein sequence ID" value="MBN7796633.1"/>
    <property type="molecule type" value="Genomic_DNA"/>
</dbReference>
<dbReference type="InterPro" id="IPR013096">
    <property type="entry name" value="Cupin_2"/>
</dbReference>
<protein>
    <submittedName>
        <fullName evidence="2">Cupin domain-containing protein</fullName>
    </submittedName>
</protein>